<evidence type="ECO:0000256" key="5">
    <source>
        <dbReference type="ARBA" id="ARBA00038063"/>
    </source>
</evidence>
<evidence type="ECO:0000256" key="4">
    <source>
        <dbReference type="ARBA" id="ARBA00022884"/>
    </source>
</evidence>
<evidence type="ECO:0000256" key="1">
    <source>
        <dbReference type="ARBA" id="ARBA00013260"/>
    </source>
</evidence>
<evidence type="ECO:0000256" key="8">
    <source>
        <dbReference type="RuleBase" id="RU004320"/>
    </source>
</evidence>
<evidence type="ECO:0000256" key="3">
    <source>
        <dbReference type="ARBA" id="ARBA00022801"/>
    </source>
</evidence>
<comment type="caution">
    <text evidence="9">The sequence shown here is derived from an EMBL/GenBank/DDBJ whole genome shotgun (WGS) entry which is preliminary data.</text>
</comment>
<reference evidence="9 10" key="1">
    <citation type="submission" date="2017-09" db="EMBL/GenBank/DDBJ databases">
        <title>Depth-based differentiation of microbial function through sediment-hosted aquifers and enrichment of novel symbionts in the deep terrestrial subsurface.</title>
        <authorList>
            <person name="Probst A.J."/>
            <person name="Ladd B."/>
            <person name="Jarett J.K."/>
            <person name="Geller-Mcgrath D.E."/>
            <person name="Sieber C.M."/>
            <person name="Emerson J.B."/>
            <person name="Anantharaman K."/>
            <person name="Thomas B.C."/>
            <person name="Malmstrom R."/>
            <person name="Stieglmeier M."/>
            <person name="Klingl A."/>
            <person name="Woyke T."/>
            <person name="Ryan C.M."/>
            <person name="Banfield J.F."/>
        </authorList>
    </citation>
    <scope>NUCLEOTIDE SEQUENCE [LARGE SCALE GENOMIC DNA]</scope>
    <source>
        <strain evidence="9">CG23_combo_of_CG06-09_8_20_14_all_40_14</strain>
    </source>
</reference>
<keyword evidence="4" id="KW-0694">RNA-binding</keyword>
<dbReference type="NCBIfam" id="TIGR00447">
    <property type="entry name" value="pth"/>
    <property type="match status" value="1"/>
</dbReference>
<dbReference type="Proteomes" id="UP000231388">
    <property type="component" value="Unassembled WGS sequence"/>
</dbReference>
<evidence type="ECO:0000313" key="10">
    <source>
        <dbReference type="Proteomes" id="UP000231388"/>
    </source>
</evidence>
<dbReference type="SUPFAM" id="SSF53178">
    <property type="entry name" value="Peptidyl-tRNA hydrolase-like"/>
    <property type="match status" value="1"/>
</dbReference>
<dbReference type="Gene3D" id="3.40.50.1470">
    <property type="entry name" value="Peptidyl-tRNA hydrolase"/>
    <property type="match status" value="1"/>
</dbReference>
<sequence length="172" mass="19639">MKLIVGLGNPGKEYENTRHNTGFIVLENFRKKHFPAEEWRFEKKFNAEIIFIKDCFKGTPLKKAHPLFLLLMRPLTFMNNSGEAVVKASTYYKIAPKDIVVIHDDLDIPLGEFRLQKGRGAAGHHGVESVIKALGTKDFWRLRVGINGPLRRECNDDAKFVLESFHTPGVYN</sequence>
<evidence type="ECO:0000256" key="6">
    <source>
        <dbReference type="ARBA" id="ARBA00050038"/>
    </source>
</evidence>
<protein>
    <recommendedName>
        <fullName evidence="6 7">Peptidyl-tRNA hydrolase</fullName>
        <ecNumber evidence="1 7">3.1.1.29</ecNumber>
    </recommendedName>
</protein>
<organism evidence="9 10">
    <name type="scientific">candidate division WWE3 bacterium CG23_combo_of_CG06-09_8_20_14_all_40_14</name>
    <dbReference type="NCBI Taxonomy" id="1975095"/>
    <lineage>
        <taxon>Bacteria</taxon>
        <taxon>Katanobacteria</taxon>
    </lineage>
</organism>
<dbReference type="EC" id="3.1.1.29" evidence="1 7"/>
<keyword evidence="2" id="KW-0820">tRNA-binding</keyword>
<dbReference type="AlphaFoldDB" id="A0A2G9XCM8"/>
<gene>
    <name evidence="9" type="ORF">COX53_00825</name>
</gene>
<evidence type="ECO:0000256" key="7">
    <source>
        <dbReference type="RuleBase" id="RU000673"/>
    </source>
</evidence>
<dbReference type="GO" id="GO:0004045">
    <property type="term" value="F:peptidyl-tRNA hydrolase activity"/>
    <property type="evidence" value="ECO:0007669"/>
    <property type="project" value="UniProtKB-EC"/>
</dbReference>
<proteinExistence type="inferred from homology"/>
<comment type="catalytic activity">
    <reaction evidence="7">
        <text>an N-acyl-L-alpha-aminoacyl-tRNA + H2O = an N-acyl-L-amino acid + a tRNA + H(+)</text>
        <dbReference type="Rhea" id="RHEA:54448"/>
        <dbReference type="Rhea" id="RHEA-COMP:10123"/>
        <dbReference type="Rhea" id="RHEA-COMP:13883"/>
        <dbReference type="ChEBI" id="CHEBI:15377"/>
        <dbReference type="ChEBI" id="CHEBI:15378"/>
        <dbReference type="ChEBI" id="CHEBI:59874"/>
        <dbReference type="ChEBI" id="CHEBI:78442"/>
        <dbReference type="ChEBI" id="CHEBI:138191"/>
        <dbReference type="EC" id="3.1.1.29"/>
    </reaction>
</comment>
<dbReference type="PANTHER" id="PTHR17224">
    <property type="entry name" value="PEPTIDYL-TRNA HYDROLASE"/>
    <property type="match status" value="1"/>
</dbReference>
<dbReference type="EMBL" id="PCQY01000011">
    <property type="protein sequence ID" value="PIP04735.1"/>
    <property type="molecule type" value="Genomic_DNA"/>
</dbReference>
<dbReference type="CDD" id="cd00462">
    <property type="entry name" value="PTH"/>
    <property type="match status" value="1"/>
</dbReference>
<dbReference type="PANTHER" id="PTHR17224:SF1">
    <property type="entry name" value="PEPTIDYL-TRNA HYDROLASE"/>
    <property type="match status" value="1"/>
</dbReference>
<evidence type="ECO:0000313" key="9">
    <source>
        <dbReference type="EMBL" id="PIP04735.1"/>
    </source>
</evidence>
<dbReference type="Pfam" id="PF01195">
    <property type="entry name" value="Pept_tRNA_hydro"/>
    <property type="match status" value="1"/>
</dbReference>
<dbReference type="InterPro" id="IPR018171">
    <property type="entry name" value="Pept_tRNA_hydro_CS"/>
</dbReference>
<dbReference type="GO" id="GO:0000049">
    <property type="term" value="F:tRNA binding"/>
    <property type="evidence" value="ECO:0007669"/>
    <property type="project" value="UniProtKB-KW"/>
</dbReference>
<dbReference type="InterPro" id="IPR001328">
    <property type="entry name" value="Pept_tRNA_hydro"/>
</dbReference>
<accession>A0A2G9XCM8</accession>
<evidence type="ECO:0000256" key="2">
    <source>
        <dbReference type="ARBA" id="ARBA00022555"/>
    </source>
</evidence>
<name>A0A2G9XCM8_UNCKA</name>
<dbReference type="PROSITE" id="PS01195">
    <property type="entry name" value="PEPT_TRNA_HYDROL_1"/>
    <property type="match status" value="1"/>
</dbReference>
<dbReference type="InterPro" id="IPR036416">
    <property type="entry name" value="Pept_tRNA_hydro_sf"/>
</dbReference>
<comment type="similarity">
    <text evidence="5 8">Belongs to the PTH family.</text>
</comment>
<keyword evidence="3 7" id="KW-0378">Hydrolase</keyword>